<dbReference type="InterPro" id="IPR016690">
    <property type="entry name" value="TSEN34"/>
</dbReference>
<evidence type="ECO:0000256" key="7">
    <source>
        <dbReference type="SAM" id="MobiDB-lite"/>
    </source>
</evidence>
<dbReference type="GO" id="GO:0003676">
    <property type="term" value="F:nucleic acid binding"/>
    <property type="evidence" value="ECO:0007669"/>
    <property type="project" value="InterPro"/>
</dbReference>
<dbReference type="Pfam" id="PF01974">
    <property type="entry name" value="tRNA_int_endo"/>
    <property type="match status" value="1"/>
</dbReference>
<feature type="active site" evidence="6">
    <location>
        <position position="292"/>
    </location>
</feature>
<sequence>MATTNSNSVSEPFPIFRLAHRYLLYDVDTISYIRAKYNIAGVLIGGLPQAPQQNVFSGIPLELMPEEARLLVEKGVAHIVDDTKAHKEGFLGDGLDEGDKRAYKEGLKRQGTAAVKQVEKRKEESSKAALSKKLGVSDWNDIPEDMFRPSSRACAKKKKGRREPGDVSGACTPRIDEGEQSLFGAGGNSRPPLSRQTTNASTTSPPPYGVTPATSYPPLSAQPSSGLPGSSEVSELDLGKLHINGSSAQALPEVPPSYPLFKHLHEKDYFMTPGLRFGCQYTAYPGDPLRFHSHFLANGMEWDEEFSLLDVVGGGRLGTGVKKGFLIGGEEVRKPNTTSGETNGDVHDEDMSNGNIRAFCIEWAGM</sequence>
<organism evidence="10 11">
    <name type="scientific">Teratosphaeria destructans</name>
    <dbReference type="NCBI Taxonomy" id="418781"/>
    <lineage>
        <taxon>Eukaryota</taxon>
        <taxon>Fungi</taxon>
        <taxon>Dikarya</taxon>
        <taxon>Ascomycota</taxon>
        <taxon>Pezizomycotina</taxon>
        <taxon>Dothideomycetes</taxon>
        <taxon>Dothideomycetidae</taxon>
        <taxon>Mycosphaerellales</taxon>
        <taxon>Teratosphaeriaceae</taxon>
        <taxon>Teratosphaeria</taxon>
    </lineage>
</organism>
<dbReference type="Gene3D" id="3.40.1350.10">
    <property type="match status" value="1"/>
</dbReference>
<feature type="compositionally biased region" description="Polar residues" evidence="7">
    <location>
        <begin position="194"/>
        <end position="203"/>
    </location>
</feature>
<dbReference type="Pfam" id="PF26577">
    <property type="entry name" value="TSEN34_N"/>
    <property type="match status" value="1"/>
</dbReference>
<dbReference type="GO" id="GO:0000213">
    <property type="term" value="F:tRNA-intron lyase activity"/>
    <property type="evidence" value="ECO:0007669"/>
    <property type="project" value="UniProtKB-UniRule"/>
</dbReference>
<protein>
    <recommendedName>
        <fullName evidence="5">tRNA-splicing endonuclease subunit Sen34</fullName>
        <ecNumber evidence="5">4.6.1.16</ecNumber>
    </recommendedName>
</protein>
<comment type="similarity">
    <text evidence="1 5">Belongs to the tRNA-intron endonuclease family.</text>
</comment>
<dbReference type="InterPro" id="IPR059049">
    <property type="entry name" value="TSEN34_N"/>
</dbReference>
<name>A0A9W7SSK9_9PEZI</name>
<keyword evidence="10" id="KW-0255">Endonuclease</keyword>
<feature type="domain" description="TSEN34 N-terminal" evidence="9">
    <location>
        <begin position="14"/>
        <end position="82"/>
    </location>
</feature>
<dbReference type="PANTHER" id="PTHR13070">
    <property type="entry name" value="TRNA-SPLICING ENDONUCLEASE SUBUNIT SEN34-RELATED"/>
    <property type="match status" value="1"/>
</dbReference>
<dbReference type="Proteomes" id="UP001138500">
    <property type="component" value="Unassembled WGS sequence"/>
</dbReference>
<dbReference type="SUPFAM" id="SSF53032">
    <property type="entry name" value="tRNA-intron endonuclease catalytic domain-like"/>
    <property type="match status" value="1"/>
</dbReference>
<feature type="active site" evidence="6">
    <location>
        <position position="284"/>
    </location>
</feature>
<proteinExistence type="inferred from homology"/>
<dbReference type="GO" id="GO:0000379">
    <property type="term" value="P:tRNA-type intron splice site recognition and cleavage"/>
    <property type="evidence" value="ECO:0007669"/>
    <property type="project" value="UniProtKB-UniRule"/>
</dbReference>
<keyword evidence="3 5" id="KW-0456">Lyase</keyword>
<dbReference type="PIRSF" id="PIRSF017250">
    <property type="entry name" value="tRNA_splic_SEN34"/>
    <property type="match status" value="1"/>
</dbReference>
<reference evidence="10 11" key="1">
    <citation type="journal article" date="2018" name="IMA Fungus">
        <title>IMA Genome-F 10: Nine draft genome sequences of Claviceps purpurea s.lat., including C. arundinis, C. humidiphila, and C. cf. spartinae, pseudomolecules for the pitch canker pathogen Fusarium circinatum, draft genome of Davidsoniella eucalypti, Grosmannia galeiformis, Quambalaria eucalypti, and Teratosphaeria destructans.</title>
        <authorList>
            <person name="Wingfield B.D."/>
            <person name="Liu M."/>
            <person name="Nguyen H.D."/>
            <person name="Lane F.A."/>
            <person name="Morgan S.W."/>
            <person name="De Vos L."/>
            <person name="Wilken P.M."/>
            <person name="Duong T.A."/>
            <person name="Aylward J."/>
            <person name="Coetzee M.P."/>
            <person name="Dadej K."/>
            <person name="De Beer Z.W."/>
            <person name="Findlay W."/>
            <person name="Havenga M."/>
            <person name="Kolarik M."/>
            <person name="Menzies J.G."/>
            <person name="Naidoo K."/>
            <person name="Pochopski O."/>
            <person name="Shoukouhi P."/>
            <person name="Santana Q.C."/>
            <person name="Seifert K.A."/>
            <person name="Soal N."/>
            <person name="Steenkamp E.T."/>
            <person name="Tatham C.T."/>
            <person name="van der Nest M.A."/>
            <person name="Wingfield M.J."/>
        </authorList>
    </citation>
    <scope>NUCLEOTIDE SEQUENCE [LARGE SCALE GENOMIC DNA]</scope>
    <source>
        <strain evidence="10">CMW44962</strain>
    </source>
</reference>
<evidence type="ECO:0000256" key="6">
    <source>
        <dbReference type="PIRSR" id="PIRSR017250-50"/>
    </source>
</evidence>
<dbReference type="FunFam" id="3.40.1350.10:FF:000008">
    <property type="entry name" value="tRNA-splicing endonuclease subunit Sen34"/>
    <property type="match status" value="1"/>
</dbReference>
<dbReference type="EC" id="4.6.1.16" evidence="5"/>
<comment type="function">
    <text evidence="4">Constitutes one of the two catalytic subunit of the tRNA-splicing endonuclease complex, a complex responsible for identification and cleavage of the splice sites in pre-tRNA. It cleaves pre-tRNA at the 5'- and 3'-splice sites to release the intron. The products are an intron and two tRNA half-molecules bearing 2',3'-cyclic phosphate and 5'-OH termini. There are no conserved sequences at the splice sites, but the intron is invariably located at the same site in the gene, placing the splice sites an invariant distance from the constant structural features of the tRNA body. It probably carries the active site for 3'-splice site cleavage.</text>
</comment>
<evidence type="ECO:0000313" key="10">
    <source>
        <dbReference type="EMBL" id="KAH9827900.1"/>
    </source>
</evidence>
<dbReference type="CDD" id="cd22363">
    <property type="entry name" value="tRNA-intron_lyase_C"/>
    <property type="match status" value="1"/>
</dbReference>
<evidence type="ECO:0000256" key="1">
    <source>
        <dbReference type="ARBA" id="ARBA00008078"/>
    </source>
</evidence>
<evidence type="ECO:0000313" key="11">
    <source>
        <dbReference type="Proteomes" id="UP001138500"/>
    </source>
</evidence>
<dbReference type="OrthoDB" id="48041at2759"/>
<evidence type="ECO:0000259" key="9">
    <source>
        <dbReference type="Pfam" id="PF26577"/>
    </source>
</evidence>
<feature type="active site" evidence="6">
    <location>
        <position position="323"/>
    </location>
</feature>
<feature type="compositionally biased region" description="Polar residues" evidence="7">
    <location>
        <begin position="221"/>
        <end position="232"/>
    </location>
</feature>
<comment type="caution">
    <text evidence="10">The sequence shown here is derived from an EMBL/GenBank/DDBJ whole genome shotgun (WGS) entry which is preliminary data.</text>
</comment>
<keyword evidence="2 5" id="KW-0819">tRNA processing</keyword>
<feature type="region of interest" description="Disordered" evidence="7">
    <location>
        <begin position="139"/>
        <end position="232"/>
    </location>
</feature>
<dbReference type="AlphaFoldDB" id="A0A9W7SSK9"/>
<dbReference type="InterPro" id="IPR036167">
    <property type="entry name" value="tRNA_intron_Endo_cat-like_sf"/>
</dbReference>
<feature type="domain" description="tRNA intron endonuclease catalytic" evidence="8">
    <location>
        <begin position="258"/>
        <end position="327"/>
    </location>
</feature>
<accession>A0A9W7SSK9</accession>
<keyword evidence="10" id="KW-0378">Hydrolase</keyword>
<dbReference type="InterPro" id="IPR011856">
    <property type="entry name" value="tRNA_endonuc-like_dom_sf"/>
</dbReference>
<gene>
    <name evidence="10" type="ORF">Tdes44962_MAKER02654</name>
</gene>
<dbReference type="InterPro" id="IPR006677">
    <property type="entry name" value="tRNA_intron_Endonuc_cat-like"/>
</dbReference>
<dbReference type="EMBL" id="RIBY02001845">
    <property type="protein sequence ID" value="KAH9827900.1"/>
    <property type="molecule type" value="Genomic_DNA"/>
</dbReference>
<dbReference type="GO" id="GO:0000214">
    <property type="term" value="C:tRNA-intron endonuclease complex"/>
    <property type="evidence" value="ECO:0007669"/>
    <property type="project" value="UniProtKB-UniRule"/>
</dbReference>
<reference evidence="10 11" key="2">
    <citation type="journal article" date="2021" name="Curr. Genet.">
        <title>Genetic response to nitrogen starvation in the aggressive Eucalyptus foliar pathogen Teratosphaeria destructans.</title>
        <authorList>
            <person name="Havenga M."/>
            <person name="Wingfield B.D."/>
            <person name="Wingfield M.J."/>
            <person name="Dreyer L.L."/>
            <person name="Roets F."/>
            <person name="Aylward J."/>
        </authorList>
    </citation>
    <scope>NUCLEOTIDE SEQUENCE [LARGE SCALE GENOMIC DNA]</scope>
    <source>
        <strain evidence="10">CMW44962</strain>
    </source>
</reference>
<evidence type="ECO:0000256" key="3">
    <source>
        <dbReference type="ARBA" id="ARBA00023239"/>
    </source>
</evidence>
<keyword evidence="11" id="KW-1185">Reference proteome</keyword>
<evidence type="ECO:0000256" key="4">
    <source>
        <dbReference type="ARBA" id="ARBA00059865"/>
    </source>
</evidence>
<keyword evidence="10" id="KW-0540">Nuclease</keyword>
<dbReference type="PANTHER" id="PTHR13070:SF0">
    <property type="entry name" value="TRNA-SPLICING ENDONUCLEASE SUBUNIT SEN34"/>
    <property type="match status" value="1"/>
</dbReference>
<evidence type="ECO:0000256" key="2">
    <source>
        <dbReference type="ARBA" id="ARBA00022694"/>
    </source>
</evidence>
<evidence type="ECO:0000259" key="8">
    <source>
        <dbReference type="Pfam" id="PF01974"/>
    </source>
</evidence>
<evidence type="ECO:0000256" key="5">
    <source>
        <dbReference type="PIRNR" id="PIRNR017250"/>
    </source>
</evidence>